<comment type="caution">
    <text evidence="2">The sequence shown here is derived from an EMBL/GenBank/DDBJ whole genome shotgun (WGS) entry which is preliminary data.</text>
</comment>
<feature type="compositionally biased region" description="Acidic residues" evidence="1">
    <location>
        <begin position="159"/>
        <end position="171"/>
    </location>
</feature>
<protein>
    <recommendedName>
        <fullName evidence="4">DUF3027 domain-containing protein</fullName>
    </recommendedName>
</protein>
<evidence type="ECO:0000313" key="3">
    <source>
        <dbReference type="Proteomes" id="UP001183817"/>
    </source>
</evidence>
<feature type="compositionally biased region" description="Acidic residues" evidence="1">
    <location>
        <begin position="141"/>
        <end position="150"/>
    </location>
</feature>
<dbReference type="EMBL" id="JAVDYI010000001">
    <property type="protein sequence ID" value="MDR7357866.1"/>
    <property type="molecule type" value="Genomic_DNA"/>
</dbReference>
<feature type="compositionally biased region" description="Basic and acidic residues" evidence="1">
    <location>
        <begin position="103"/>
        <end position="114"/>
    </location>
</feature>
<evidence type="ECO:0000313" key="2">
    <source>
        <dbReference type="EMBL" id="MDR7357866.1"/>
    </source>
</evidence>
<feature type="region of interest" description="Disordered" evidence="1">
    <location>
        <begin position="103"/>
        <end position="171"/>
    </location>
</feature>
<evidence type="ECO:0008006" key="4">
    <source>
        <dbReference type="Google" id="ProtNLM"/>
    </source>
</evidence>
<organism evidence="2 3">
    <name type="scientific">Paeniglutamicibacter sulfureus</name>
    <dbReference type="NCBI Taxonomy" id="43666"/>
    <lineage>
        <taxon>Bacteria</taxon>
        <taxon>Bacillati</taxon>
        <taxon>Actinomycetota</taxon>
        <taxon>Actinomycetes</taxon>
        <taxon>Micrococcales</taxon>
        <taxon>Micrococcaceae</taxon>
        <taxon>Paeniglutamicibacter</taxon>
    </lineage>
</organism>
<accession>A0ABU2BHY9</accession>
<feature type="compositionally biased region" description="Low complexity" evidence="1">
    <location>
        <begin position="115"/>
        <end position="129"/>
    </location>
</feature>
<dbReference type="RefSeq" id="WP_310289498.1">
    <property type="nucleotide sequence ID" value="NZ_BAAAWO010000001.1"/>
</dbReference>
<reference evidence="2 3" key="1">
    <citation type="submission" date="2023-07" db="EMBL/GenBank/DDBJ databases">
        <title>Sequencing the genomes of 1000 actinobacteria strains.</title>
        <authorList>
            <person name="Klenk H.-P."/>
        </authorList>
    </citation>
    <scope>NUCLEOTIDE SEQUENCE [LARGE SCALE GENOMIC DNA]</scope>
    <source>
        <strain evidence="2 3">DSM 20167</strain>
    </source>
</reference>
<keyword evidence="3" id="KW-1185">Reference proteome</keyword>
<evidence type="ECO:0000256" key="1">
    <source>
        <dbReference type="SAM" id="MobiDB-lite"/>
    </source>
</evidence>
<sequence>MSRKVMLDTTLAKAVDQARKALLEITDEATIGEYQEAVNDGERLVTHRFDVLLPGYEGWSWFATLTRIPRAQAKDLTVCEVGILPGEDALLAPAWVPWAERVRPEEMDAERQAAEDAAAVADGIAEASAPEGSDNSAPSGTEEESAETETESAAATDEVASDEDVWDEDAK</sequence>
<proteinExistence type="predicted"/>
<gene>
    <name evidence="2" type="ORF">J2S64_001557</name>
</gene>
<dbReference type="Pfam" id="PF11228">
    <property type="entry name" value="DUF3027"/>
    <property type="match status" value="1"/>
</dbReference>
<dbReference type="InterPro" id="IPR021391">
    <property type="entry name" value="DUF3027"/>
</dbReference>
<name>A0ABU2BHY9_9MICC</name>
<dbReference type="Proteomes" id="UP001183817">
    <property type="component" value="Unassembled WGS sequence"/>
</dbReference>